<comment type="similarity">
    <text evidence="1 8 12">Belongs to the NAD-dependent glycerol-3-phosphate dehydrogenase family.</text>
</comment>
<feature type="binding site" evidence="10">
    <location>
        <begin position="247"/>
        <end position="248"/>
    </location>
    <ligand>
        <name>substrate</name>
    </ligand>
</feature>
<organism evidence="16 17">
    <name type="scientific">Candidatus Nitrosymbiomonas proteolyticus</name>
    <dbReference type="NCBI Taxonomy" id="2608984"/>
    <lineage>
        <taxon>Bacteria</taxon>
        <taxon>Bacillati</taxon>
        <taxon>Armatimonadota</taxon>
        <taxon>Armatimonadota incertae sedis</taxon>
        <taxon>Candidatus Nitrosymbiomonas</taxon>
    </lineage>
</organism>
<keyword evidence="4 8" id="KW-0520">NAD</keyword>
<keyword evidence="3 8" id="KW-0560">Oxidoreductase</keyword>
<feature type="binding site" evidence="8">
    <location>
        <position position="101"/>
    </location>
    <ligand>
        <name>sn-glycerol 3-phosphate</name>
        <dbReference type="ChEBI" id="CHEBI:57597"/>
    </ligand>
</feature>
<dbReference type="NCBIfam" id="NF000940">
    <property type="entry name" value="PRK00094.1-2"/>
    <property type="match status" value="1"/>
</dbReference>
<dbReference type="SUPFAM" id="SSF51735">
    <property type="entry name" value="NAD(P)-binding Rossmann-fold domains"/>
    <property type="match status" value="1"/>
</dbReference>
<feature type="binding site" evidence="8">
    <location>
        <position position="132"/>
    </location>
    <ligand>
        <name>NADPH</name>
        <dbReference type="ChEBI" id="CHEBI:57783"/>
    </ligand>
</feature>
<protein>
    <recommendedName>
        <fullName evidence="8">Glycerol-3-phosphate dehydrogenase [NAD(P)+]</fullName>
        <ecNumber evidence="8">1.1.1.94</ecNumber>
    </recommendedName>
    <alternativeName>
        <fullName evidence="8">NAD(P)(+)-dependent glycerol-3-phosphate dehydrogenase</fullName>
    </alternativeName>
    <alternativeName>
        <fullName evidence="8">NAD(P)H-dependent dihydroxyacetone-phosphate reductase</fullName>
    </alternativeName>
</protein>
<dbReference type="InterPro" id="IPR013328">
    <property type="entry name" value="6PGD_dom2"/>
</dbReference>
<dbReference type="Pfam" id="PF01210">
    <property type="entry name" value="NAD_Gly3P_dh_N"/>
    <property type="match status" value="1"/>
</dbReference>
<dbReference type="Gene3D" id="3.40.50.720">
    <property type="entry name" value="NAD(P)-binding Rossmann-like Domain"/>
    <property type="match status" value="1"/>
</dbReference>
<feature type="binding site" evidence="8">
    <location>
        <position position="11"/>
    </location>
    <ligand>
        <name>NADPH</name>
        <dbReference type="ChEBI" id="CHEBI:57783"/>
    </ligand>
</feature>
<feature type="binding site" evidence="8">
    <location>
        <position position="10"/>
    </location>
    <ligand>
        <name>NADPH</name>
        <dbReference type="ChEBI" id="CHEBI:57783"/>
    </ligand>
</feature>
<evidence type="ECO:0000256" key="7">
    <source>
        <dbReference type="ARBA" id="ARBA00023264"/>
    </source>
</evidence>
<feature type="binding site" evidence="8">
    <location>
        <position position="273"/>
    </location>
    <ligand>
        <name>NADPH</name>
        <dbReference type="ChEBI" id="CHEBI:57783"/>
    </ligand>
</feature>
<dbReference type="GO" id="GO:0006650">
    <property type="term" value="P:glycerophospholipid metabolic process"/>
    <property type="evidence" value="ECO:0007669"/>
    <property type="project" value="UniProtKB-UniRule"/>
</dbReference>
<evidence type="ECO:0000313" key="16">
    <source>
        <dbReference type="EMBL" id="BBO23383.1"/>
    </source>
</evidence>
<dbReference type="PIRSF" id="PIRSF000114">
    <property type="entry name" value="Glycerol-3-P_dh"/>
    <property type="match status" value="1"/>
</dbReference>
<comment type="subcellular location">
    <subcellularLocation>
        <location evidence="8">Cytoplasm</location>
    </subcellularLocation>
</comment>
<evidence type="ECO:0000256" key="6">
    <source>
        <dbReference type="ARBA" id="ARBA00023209"/>
    </source>
</evidence>
<dbReference type="NCBIfam" id="NF000942">
    <property type="entry name" value="PRK00094.1-4"/>
    <property type="match status" value="1"/>
</dbReference>
<evidence type="ECO:0000313" key="17">
    <source>
        <dbReference type="Proteomes" id="UP000662873"/>
    </source>
</evidence>
<comment type="function">
    <text evidence="8">Catalyzes the reduction of the glycolytic intermediate dihydroxyacetone phosphate (DHAP) to sn-glycerol 3-phosphate (G3P), the key precursor for phospholipid synthesis.</text>
</comment>
<dbReference type="HAMAP" id="MF_00394">
    <property type="entry name" value="NAD_Glyc3P_dehydrog"/>
    <property type="match status" value="1"/>
</dbReference>
<keyword evidence="5 8" id="KW-0443">Lipid metabolism</keyword>
<evidence type="ECO:0000259" key="15">
    <source>
        <dbReference type="Pfam" id="PF07479"/>
    </source>
</evidence>
<keyword evidence="2 8" id="KW-0444">Lipid biosynthesis</keyword>
<evidence type="ECO:0000256" key="4">
    <source>
        <dbReference type="ARBA" id="ARBA00023027"/>
    </source>
</evidence>
<accession>A0A809R726</accession>
<dbReference type="Gene3D" id="1.10.1040.10">
    <property type="entry name" value="N-(1-d-carboxylethyl)-l-norvaline Dehydrogenase, domain 2"/>
    <property type="match status" value="1"/>
</dbReference>
<evidence type="ECO:0000256" key="2">
    <source>
        <dbReference type="ARBA" id="ARBA00022516"/>
    </source>
</evidence>
<dbReference type="AlphaFoldDB" id="A0A809R726"/>
<comment type="caution">
    <text evidence="8">Lacks conserved residue(s) required for the propagation of feature annotation.</text>
</comment>
<feature type="binding site" evidence="8">
    <location>
        <position position="248"/>
    </location>
    <ligand>
        <name>sn-glycerol 3-phosphate</name>
        <dbReference type="ChEBI" id="CHEBI:57597"/>
    </ligand>
</feature>
<evidence type="ECO:0000256" key="13">
    <source>
        <dbReference type="RuleBase" id="RU000439"/>
    </source>
</evidence>
<evidence type="ECO:0000256" key="12">
    <source>
        <dbReference type="RuleBase" id="RU000437"/>
    </source>
</evidence>
<dbReference type="EMBL" id="AP021858">
    <property type="protein sequence ID" value="BBO23383.1"/>
    <property type="molecule type" value="Genomic_DNA"/>
</dbReference>
<dbReference type="GO" id="GO:0008654">
    <property type="term" value="P:phospholipid biosynthetic process"/>
    <property type="evidence" value="ECO:0007669"/>
    <property type="project" value="UniProtKB-KW"/>
</dbReference>
<name>A0A809R726_9BACT</name>
<dbReference type="GO" id="GO:0005975">
    <property type="term" value="P:carbohydrate metabolic process"/>
    <property type="evidence" value="ECO:0007669"/>
    <property type="project" value="InterPro"/>
</dbReference>
<dbReference type="EC" id="1.1.1.94" evidence="8"/>
<evidence type="ECO:0000256" key="8">
    <source>
        <dbReference type="HAMAP-Rule" id="MF_00394"/>
    </source>
</evidence>
<dbReference type="GO" id="GO:0051287">
    <property type="term" value="F:NAD binding"/>
    <property type="evidence" value="ECO:0007669"/>
    <property type="project" value="InterPro"/>
</dbReference>
<feature type="binding site" evidence="8">
    <location>
        <position position="183"/>
    </location>
    <ligand>
        <name>sn-glycerol 3-phosphate</name>
        <dbReference type="ChEBI" id="CHEBI:57597"/>
    </ligand>
</feature>
<dbReference type="Proteomes" id="UP000662873">
    <property type="component" value="Chromosome"/>
</dbReference>
<feature type="binding site" evidence="8">
    <location>
        <position position="31"/>
    </location>
    <ligand>
        <name>NADPH</name>
        <dbReference type="ChEBI" id="CHEBI:57783"/>
    </ligand>
</feature>
<dbReference type="PANTHER" id="PTHR11728:SF1">
    <property type="entry name" value="GLYCEROL-3-PHOSPHATE DEHYDROGENASE [NAD(+)] 2, CHLOROPLASTIC"/>
    <property type="match status" value="1"/>
</dbReference>
<dbReference type="UniPathway" id="UPA00940"/>
<reference evidence="16" key="1">
    <citation type="journal article" name="DNA Res.">
        <title>The physiological potential of anammox bacteria as revealed by their core genome structure.</title>
        <authorList>
            <person name="Okubo T."/>
            <person name="Toyoda A."/>
            <person name="Fukuhara K."/>
            <person name="Uchiyama I."/>
            <person name="Harigaya Y."/>
            <person name="Kuroiwa M."/>
            <person name="Suzuki T."/>
            <person name="Murakami Y."/>
            <person name="Suwa Y."/>
            <person name="Takami H."/>
        </authorList>
    </citation>
    <scope>NUCLEOTIDE SEQUENCE</scope>
    <source>
        <strain evidence="16">317325-2</strain>
    </source>
</reference>
<keyword evidence="8" id="KW-0521">NADP</keyword>
<feature type="binding site" evidence="8">
    <location>
        <position position="246"/>
    </location>
    <ligand>
        <name>sn-glycerol 3-phosphate</name>
        <dbReference type="ChEBI" id="CHEBI:57597"/>
    </ligand>
</feature>
<keyword evidence="7 8" id="KW-1208">Phospholipid metabolism</keyword>
<dbReference type="Pfam" id="PF07479">
    <property type="entry name" value="NAD_Gly3P_dh_C"/>
    <property type="match status" value="1"/>
</dbReference>
<dbReference type="GO" id="GO:0005829">
    <property type="term" value="C:cytosol"/>
    <property type="evidence" value="ECO:0007669"/>
    <property type="project" value="TreeGrafter"/>
</dbReference>
<feature type="binding site" evidence="11">
    <location>
        <position position="132"/>
    </location>
    <ligand>
        <name>NAD(+)</name>
        <dbReference type="ChEBI" id="CHEBI:57540"/>
    </ligand>
</feature>
<dbReference type="PROSITE" id="PS00957">
    <property type="entry name" value="NAD_G3PDH"/>
    <property type="match status" value="1"/>
</dbReference>
<dbReference type="KEGG" id="npy:NPRO_09780"/>
<feature type="binding site" evidence="8">
    <location>
        <position position="247"/>
    </location>
    <ligand>
        <name>sn-glycerol 3-phosphate</name>
        <dbReference type="ChEBI" id="CHEBI:57597"/>
    </ligand>
</feature>
<feature type="binding site" evidence="8">
    <location>
        <position position="101"/>
    </location>
    <ligand>
        <name>NADPH</name>
        <dbReference type="ChEBI" id="CHEBI:57783"/>
    </ligand>
</feature>
<dbReference type="InterPro" id="IPR011128">
    <property type="entry name" value="G3P_DH_NAD-dep_N"/>
</dbReference>
<evidence type="ECO:0000256" key="9">
    <source>
        <dbReference type="PIRSR" id="PIRSR000114-1"/>
    </source>
</evidence>
<dbReference type="InterPro" id="IPR006168">
    <property type="entry name" value="G3P_DH_NAD-dep"/>
</dbReference>
<gene>
    <name evidence="8" type="primary">gpsA</name>
    <name evidence="16" type="ORF">NPRO_09780</name>
</gene>
<dbReference type="InterPro" id="IPR008927">
    <property type="entry name" value="6-PGluconate_DH-like_C_sf"/>
</dbReference>
<feature type="binding site" evidence="8">
    <location>
        <position position="236"/>
    </location>
    <ligand>
        <name>sn-glycerol 3-phosphate</name>
        <dbReference type="ChEBI" id="CHEBI:57597"/>
    </ligand>
</feature>
<sequence>MRVAVIGAGSWGTALAILLARKGASVGLFGRNTADLATIRDLRENRHYLPGFSVPEGVEPITGPGELGEVDLWVIAVPSPGIRWAASLIPENPSKVVVASKGLDGAGRLLGDVLSEVRPAAKLAALSGPNLAIEIVRGIPTAAVSASEDDEVAEYVRDAFIGPSYRVYLSNDRVGVELAGALKNVLAIAAGISDGLGFGDNTKGALLARGLHEMTSLGLAMGSRVETFMGIAGVGDLFATAASTLSRNYRVGRAIGEGAPLLEALDRVGQVAEGVGTAEAAGKLASRHGIAMPVFEATRAVIHGQVGAAEAVGQLMERLPKREGFLRCP</sequence>
<dbReference type="SUPFAM" id="SSF48179">
    <property type="entry name" value="6-phosphogluconate dehydrogenase C-terminal domain-like"/>
    <property type="match status" value="1"/>
</dbReference>
<feature type="domain" description="Glycerol-3-phosphate dehydrogenase NAD-dependent N-terminal" evidence="14">
    <location>
        <begin position="3"/>
        <end position="152"/>
    </location>
</feature>
<keyword evidence="6 8" id="KW-0594">Phospholipid biosynthesis</keyword>
<evidence type="ECO:0000256" key="5">
    <source>
        <dbReference type="ARBA" id="ARBA00023098"/>
    </source>
</evidence>
<feature type="binding site" evidence="8">
    <location>
        <position position="48"/>
    </location>
    <ligand>
        <name>NADPH</name>
        <dbReference type="ChEBI" id="CHEBI:57783"/>
    </ligand>
</feature>
<feature type="binding site" evidence="11">
    <location>
        <position position="247"/>
    </location>
    <ligand>
        <name>NAD(+)</name>
        <dbReference type="ChEBI" id="CHEBI:57540"/>
    </ligand>
</feature>
<dbReference type="InterPro" id="IPR036291">
    <property type="entry name" value="NAD(P)-bd_dom_sf"/>
</dbReference>
<evidence type="ECO:0000259" key="14">
    <source>
        <dbReference type="Pfam" id="PF01210"/>
    </source>
</evidence>
<keyword evidence="8" id="KW-0547">Nucleotide-binding</keyword>
<dbReference type="GO" id="GO:0046168">
    <property type="term" value="P:glycerol-3-phosphate catabolic process"/>
    <property type="evidence" value="ECO:0007669"/>
    <property type="project" value="InterPro"/>
</dbReference>
<evidence type="ECO:0000256" key="3">
    <source>
        <dbReference type="ARBA" id="ARBA00023002"/>
    </source>
</evidence>
<feature type="domain" description="Glycerol-3-phosphate dehydrogenase NAD-dependent C-terminal" evidence="15">
    <location>
        <begin position="172"/>
        <end position="312"/>
    </location>
</feature>
<evidence type="ECO:0000256" key="1">
    <source>
        <dbReference type="ARBA" id="ARBA00011009"/>
    </source>
</evidence>
<dbReference type="PANTHER" id="PTHR11728">
    <property type="entry name" value="GLYCEROL-3-PHOSPHATE DEHYDROGENASE"/>
    <property type="match status" value="1"/>
</dbReference>
<dbReference type="FunFam" id="1.10.1040.10:FF:000001">
    <property type="entry name" value="Glycerol-3-phosphate dehydrogenase [NAD(P)+]"/>
    <property type="match status" value="1"/>
</dbReference>
<feature type="binding site" evidence="10">
    <location>
        <position position="101"/>
    </location>
    <ligand>
        <name>substrate</name>
    </ligand>
</feature>
<feature type="active site" description="Proton acceptor" evidence="8 9">
    <location>
        <position position="183"/>
    </location>
</feature>
<dbReference type="InterPro" id="IPR006109">
    <property type="entry name" value="G3P_DH_NAD-dep_C"/>
</dbReference>
<evidence type="ECO:0000256" key="10">
    <source>
        <dbReference type="PIRSR" id="PIRSR000114-2"/>
    </source>
</evidence>
<dbReference type="PRINTS" id="PR00077">
    <property type="entry name" value="GPDHDRGNASE"/>
</dbReference>
<comment type="catalytic activity">
    <reaction evidence="8 13">
        <text>sn-glycerol 3-phosphate + NADP(+) = dihydroxyacetone phosphate + NADPH + H(+)</text>
        <dbReference type="Rhea" id="RHEA:11096"/>
        <dbReference type="ChEBI" id="CHEBI:15378"/>
        <dbReference type="ChEBI" id="CHEBI:57597"/>
        <dbReference type="ChEBI" id="CHEBI:57642"/>
        <dbReference type="ChEBI" id="CHEBI:57783"/>
        <dbReference type="ChEBI" id="CHEBI:58349"/>
        <dbReference type="EC" id="1.1.1.94"/>
    </reaction>
</comment>
<feature type="binding site" evidence="8">
    <location>
        <position position="247"/>
    </location>
    <ligand>
        <name>NADPH</name>
        <dbReference type="ChEBI" id="CHEBI:57783"/>
    </ligand>
</feature>
<feature type="binding site" evidence="8">
    <location>
        <position position="271"/>
    </location>
    <ligand>
        <name>NADPH</name>
        <dbReference type="ChEBI" id="CHEBI:57783"/>
    </ligand>
</feature>
<evidence type="ECO:0000256" key="11">
    <source>
        <dbReference type="PIRSR" id="PIRSR000114-3"/>
    </source>
</evidence>
<dbReference type="GO" id="GO:0047952">
    <property type="term" value="F:glycerol-3-phosphate dehydrogenase [NAD(P)+] activity"/>
    <property type="evidence" value="ECO:0007669"/>
    <property type="project" value="UniProtKB-UniRule"/>
</dbReference>
<keyword evidence="8" id="KW-0963">Cytoplasm</keyword>
<feature type="binding site" evidence="8">
    <location>
        <position position="128"/>
    </location>
    <ligand>
        <name>sn-glycerol 3-phosphate</name>
        <dbReference type="ChEBI" id="CHEBI:57597"/>
    </ligand>
</feature>
<comment type="catalytic activity">
    <reaction evidence="8">
        <text>sn-glycerol 3-phosphate + NAD(+) = dihydroxyacetone phosphate + NADH + H(+)</text>
        <dbReference type="Rhea" id="RHEA:11092"/>
        <dbReference type="ChEBI" id="CHEBI:15378"/>
        <dbReference type="ChEBI" id="CHEBI:57540"/>
        <dbReference type="ChEBI" id="CHEBI:57597"/>
        <dbReference type="ChEBI" id="CHEBI:57642"/>
        <dbReference type="ChEBI" id="CHEBI:57945"/>
        <dbReference type="EC" id="1.1.1.94"/>
    </reaction>
</comment>
<feature type="binding site" evidence="11">
    <location>
        <begin position="7"/>
        <end position="12"/>
    </location>
    <ligand>
        <name>NAD(+)</name>
        <dbReference type="ChEBI" id="CHEBI:57540"/>
    </ligand>
</feature>
<proteinExistence type="inferred from homology"/>
<dbReference type="GO" id="GO:0046167">
    <property type="term" value="P:glycerol-3-phosphate biosynthetic process"/>
    <property type="evidence" value="ECO:0007669"/>
    <property type="project" value="UniProtKB-UniRule"/>
</dbReference>
<comment type="pathway">
    <text evidence="8">Membrane lipid metabolism; glycerophospholipid metabolism.</text>
</comment>